<keyword evidence="3" id="KW-0732">Signal</keyword>
<evidence type="ECO:0000256" key="1">
    <source>
        <dbReference type="ARBA" id="ARBA00004442"/>
    </source>
</evidence>
<evidence type="ECO:0000256" key="4">
    <source>
        <dbReference type="ARBA" id="ARBA00023136"/>
    </source>
</evidence>
<feature type="domain" description="RagB/SusD" evidence="6">
    <location>
        <begin position="332"/>
        <end position="653"/>
    </location>
</feature>
<dbReference type="Pfam" id="PF14322">
    <property type="entry name" value="SusD-like_3"/>
    <property type="match status" value="1"/>
</dbReference>
<evidence type="ECO:0000259" key="6">
    <source>
        <dbReference type="Pfam" id="PF07980"/>
    </source>
</evidence>
<accession>A0A174RVI6</accession>
<dbReference type="AlphaFoldDB" id="A0A174RVI6"/>
<evidence type="ECO:0000256" key="5">
    <source>
        <dbReference type="ARBA" id="ARBA00023237"/>
    </source>
</evidence>
<comment type="similarity">
    <text evidence="2">Belongs to the SusD family.</text>
</comment>
<protein>
    <submittedName>
        <fullName evidence="8">RagB/SusD domain protein</fullName>
    </submittedName>
</protein>
<organism evidence="8 9">
    <name type="scientific">Bacteroides thetaiotaomicron</name>
    <dbReference type="NCBI Taxonomy" id="818"/>
    <lineage>
        <taxon>Bacteria</taxon>
        <taxon>Pseudomonadati</taxon>
        <taxon>Bacteroidota</taxon>
        <taxon>Bacteroidia</taxon>
        <taxon>Bacteroidales</taxon>
        <taxon>Bacteroidaceae</taxon>
        <taxon>Bacteroides</taxon>
    </lineage>
</organism>
<keyword evidence="5" id="KW-0998">Cell outer membrane</keyword>
<proteinExistence type="inferred from homology"/>
<dbReference type="PROSITE" id="PS51257">
    <property type="entry name" value="PROKAR_LIPOPROTEIN"/>
    <property type="match status" value="1"/>
</dbReference>
<gene>
    <name evidence="8" type="ORF">ERS852557_02093</name>
</gene>
<evidence type="ECO:0000256" key="3">
    <source>
        <dbReference type="ARBA" id="ARBA00022729"/>
    </source>
</evidence>
<dbReference type="EMBL" id="CZBI01000002">
    <property type="protein sequence ID" value="CUP89422.1"/>
    <property type="molecule type" value="Genomic_DNA"/>
</dbReference>
<evidence type="ECO:0000256" key="2">
    <source>
        <dbReference type="ARBA" id="ARBA00006275"/>
    </source>
</evidence>
<reference evidence="8 9" key="1">
    <citation type="submission" date="2015-09" db="EMBL/GenBank/DDBJ databases">
        <authorList>
            <consortium name="Pathogen Informatics"/>
        </authorList>
    </citation>
    <scope>NUCLEOTIDE SEQUENCE [LARGE SCALE GENOMIC DNA]</scope>
    <source>
        <strain evidence="8 9">2789STDY5834945</strain>
    </source>
</reference>
<evidence type="ECO:0000313" key="9">
    <source>
        <dbReference type="Proteomes" id="UP000095541"/>
    </source>
</evidence>
<dbReference type="InterPro" id="IPR011990">
    <property type="entry name" value="TPR-like_helical_dom_sf"/>
</dbReference>
<sequence>MKSIKQIIFMALVIVTSACNDYIDVVPDNVATLDNAFALRNEAEKYLFTCYSYLPRHGSADYNPAFFGGDELIPGIDMANGINPRYLIIGRQGISTVYMDFWDGYNGGQMQRSSGDGKGAYDAIRDCNIFLENIGRVPDMTEGERQRWIAEVEFLKAYYHFWLVKQYGPVIIVDENLPIDAGIEDVKQYRNTLDECFDYIVELLDKVIANEYLPDKITNEAEELGRVTRMIAKAVKCEVLINRASPLFNGNTFYTGMKDKRGIEIFNPNKSEEEKLQRWIEARDACLDAIQFAEGLGHKLYYYTPGEYPGLSEETLAKLNIRMTITDKWNTEVIWGDANSWVGTQSKDLSLHSLPRDLDLNKIKNTTQRNNYAVPIKIAEQFYSKNGVPIAEDKTWNYTERYKLRQATEKEKYLIKEGETTCQLNFDREIRYYASLGFDRGIWFGQGKTDDNSCYYVQGRFGEAAANSVRNSWNYTGLWAKKLVHFKTVISEGTSGQTAVEYPFPIVRLSSLYLWYAEALNESGETDLGKIFEYVDKVRKRASLNGVEESWKAYSTNPDKLNTLIGRREIIQQERLIEFAFEGQRYWDMRRWLRAHTEFPKPLTGWNLKGETAEDYYNETTVLTPVFRIKNYFTPLSEIELRRNTNLLQNYGW</sequence>
<evidence type="ECO:0000313" key="8">
    <source>
        <dbReference type="EMBL" id="CUP89422.1"/>
    </source>
</evidence>
<comment type="subcellular location">
    <subcellularLocation>
        <location evidence="1">Cell outer membrane</location>
    </subcellularLocation>
</comment>
<dbReference type="Proteomes" id="UP000095541">
    <property type="component" value="Unassembled WGS sequence"/>
</dbReference>
<dbReference type="SUPFAM" id="SSF48452">
    <property type="entry name" value="TPR-like"/>
    <property type="match status" value="1"/>
</dbReference>
<dbReference type="InterPro" id="IPR033985">
    <property type="entry name" value="SusD-like_N"/>
</dbReference>
<evidence type="ECO:0000259" key="7">
    <source>
        <dbReference type="Pfam" id="PF14322"/>
    </source>
</evidence>
<keyword evidence="4" id="KW-0472">Membrane</keyword>
<dbReference type="GO" id="GO:0009279">
    <property type="term" value="C:cell outer membrane"/>
    <property type="evidence" value="ECO:0007669"/>
    <property type="project" value="UniProtKB-SubCell"/>
</dbReference>
<feature type="domain" description="SusD-like N-terminal" evidence="7">
    <location>
        <begin position="119"/>
        <end position="229"/>
    </location>
</feature>
<dbReference type="Pfam" id="PF07980">
    <property type="entry name" value="SusD_RagB"/>
    <property type="match status" value="1"/>
</dbReference>
<dbReference type="Gene3D" id="1.25.40.390">
    <property type="match status" value="1"/>
</dbReference>
<name>A0A174RVI6_BACT4</name>
<dbReference type="InterPro" id="IPR012944">
    <property type="entry name" value="SusD_RagB_dom"/>
</dbReference>